<organism evidence="1 2">
    <name type="scientific">Parendozoicomonas callyspongiae</name>
    <dbReference type="NCBI Taxonomy" id="2942213"/>
    <lineage>
        <taxon>Bacteria</taxon>
        <taxon>Pseudomonadati</taxon>
        <taxon>Pseudomonadota</taxon>
        <taxon>Gammaproteobacteria</taxon>
        <taxon>Oceanospirillales</taxon>
        <taxon>Endozoicomonadaceae</taxon>
        <taxon>Parendozoicomonas</taxon>
    </lineage>
</organism>
<gene>
    <name evidence="1" type="ORF">M3P05_16650</name>
</gene>
<keyword evidence="2" id="KW-1185">Reference proteome</keyword>
<dbReference type="Gene3D" id="3.40.50.410">
    <property type="entry name" value="von Willebrand factor, type A domain"/>
    <property type="match status" value="1"/>
</dbReference>
<dbReference type="EMBL" id="JAMFLX010000027">
    <property type="protein sequence ID" value="MCL6271547.1"/>
    <property type="molecule type" value="Genomic_DNA"/>
</dbReference>
<dbReference type="SUPFAM" id="SSF53300">
    <property type="entry name" value="vWA-like"/>
    <property type="match status" value="1"/>
</dbReference>
<reference evidence="1 2" key="1">
    <citation type="submission" date="2022-05" db="EMBL/GenBank/DDBJ databases">
        <authorList>
            <person name="Park J.-S."/>
        </authorList>
    </citation>
    <scope>NUCLEOTIDE SEQUENCE [LARGE SCALE GENOMIC DNA]</scope>
    <source>
        <strain evidence="1 2">2012CJ34-2</strain>
    </source>
</reference>
<proteinExistence type="predicted"/>
<evidence type="ECO:0000313" key="1">
    <source>
        <dbReference type="EMBL" id="MCL6271547.1"/>
    </source>
</evidence>
<sequence>MIIALVLVLPPVFAMLGDNTKGMLRPRSLPQSGGADNRLGLEKIEDQVRREQEWPPGVMYLESEPVKRLRKLLGNDDGNFLAVCDLLKSQGGGEWMAYRMEALKGATLDFVIDTSLSMNTMDGMRSPDGKYSMSRMDELKTRLDIIFRFISYFPIKKVIVRDFERLRFPLVVNFDRRPAQEIYRELRTHLDSVSANYQPVDFFSGGTPLKAAFDAVFETGYSCDDRTFLYIASDGQPTDCEPDALQHIVSSRDAERYPLCFLPCTNEENNISWMNMLDKEKNVHVVDDPESEKEEIFKMQGVSFPVTSSFLLLSSLLGGIDPFFDRADEKYIYSKEELEEVVGYALSDDSYARYQSDAWKRQNCSCIIL</sequence>
<dbReference type="Proteomes" id="UP001203338">
    <property type="component" value="Unassembled WGS sequence"/>
</dbReference>
<dbReference type="RefSeq" id="WP_249701171.1">
    <property type="nucleotide sequence ID" value="NZ_JAMFLX010000027.1"/>
</dbReference>
<protein>
    <submittedName>
        <fullName evidence="1">VWA domain-containing protein</fullName>
    </submittedName>
</protein>
<name>A0ABT0PJI0_9GAMM</name>
<dbReference type="InterPro" id="IPR036465">
    <property type="entry name" value="vWFA_dom_sf"/>
</dbReference>
<evidence type="ECO:0000313" key="2">
    <source>
        <dbReference type="Proteomes" id="UP001203338"/>
    </source>
</evidence>
<accession>A0ABT0PJI0</accession>
<comment type="caution">
    <text evidence="1">The sequence shown here is derived from an EMBL/GenBank/DDBJ whole genome shotgun (WGS) entry which is preliminary data.</text>
</comment>